<dbReference type="AlphaFoldDB" id="A0A813BPH7"/>
<feature type="chain" id="PRO_5032844608" evidence="1">
    <location>
        <begin position="29"/>
        <end position="626"/>
    </location>
</feature>
<sequence length="626" mass="68185">MCATIEPARRRCFRYLLLTLLASPAAQGDWLAENDECQDGTCALQALQLSGKKRYEDGPHPALCDTAIVEETCTGVNKLTTEYYNSTTDRSTQVVHAAELSEQMMVSRRSIREFLQGLGLKNKEDDPKALARKAFAVDCVELCAAVVDSIPSARRPPTSDIACYIPHGQTKAICDIDVSDTALGASTRSTLEDDLPAEQVYGEGSQELAKRDEANTDVAKYKELLANQMATTPDDLAVLDALNYPEATADAIRVAIANLFRIYPLNNIQVSSASSATSLLETARANWQDQVQKNAIRAQAYMATATRSIATAKADDELARWFGKDDVPTKKEVRRLLNQVDQLLSNVEYVYPGSQCTENRFAYVIPSPPHNMNERGQYLFYLCDKYMNVDSAEQVETLVHEGSHHRMSLRDDVCLEGSGSDCRVAYGRIACQSLAAKDPKSALLNADNFAFFVNDVQPNPQLPKCPTTKRCTADPTCACDKGLYQKEVKTTTGAVCYQCSKDKPVSNGKKKKKRVSADGLCDTTNTGGTCKLFLCSRTRGPTSCSGGQCVCNAGLCAEDGYCMPPRAGVLGSGPDPSQEGCDVNTGGSCKFLWCWHGRGPTVCKDGQCICREGYCSEDGNCKPQLA</sequence>
<dbReference type="SUPFAM" id="SSF55486">
    <property type="entry name" value="Metalloproteases ('zincins'), catalytic domain"/>
    <property type="match status" value="1"/>
</dbReference>
<dbReference type="GO" id="GO:0004222">
    <property type="term" value="F:metalloendopeptidase activity"/>
    <property type="evidence" value="ECO:0007669"/>
    <property type="project" value="InterPro"/>
</dbReference>
<keyword evidence="1" id="KW-0732">Signal</keyword>
<dbReference type="InterPro" id="IPR029463">
    <property type="entry name" value="Lys_MEP"/>
</dbReference>
<dbReference type="Proteomes" id="UP000601435">
    <property type="component" value="Unassembled WGS sequence"/>
</dbReference>
<organism evidence="3 4">
    <name type="scientific">Symbiodinium necroappetens</name>
    <dbReference type="NCBI Taxonomy" id="1628268"/>
    <lineage>
        <taxon>Eukaryota</taxon>
        <taxon>Sar</taxon>
        <taxon>Alveolata</taxon>
        <taxon>Dinophyceae</taxon>
        <taxon>Suessiales</taxon>
        <taxon>Symbiodiniaceae</taxon>
        <taxon>Symbiodinium</taxon>
    </lineage>
</organism>
<dbReference type="InterPro" id="IPR024079">
    <property type="entry name" value="MetalloPept_cat_dom_sf"/>
</dbReference>
<accession>A0A813BPH7</accession>
<name>A0A813BPH7_9DINO</name>
<proteinExistence type="predicted"/>
<gene>
    <name evidence="3" type="primary">eprA1</name>
    <name evidence="3" type="ORF">SNEC2469_LOCUS30826</name>
</gene>
<evidence type="ECO:0000256" key="1">
    <source>
        <dbReference type="SAM" id="SignalP"/>
    </source>
</evidence>
<evidence type="ECO:0000313" key="4">
    <source>
        <dbReference type="Proteomes" id="UP000601435"/>
    </source>
</evidence>
<reference evidence="3" key="1">
    <citation type="submission" date="2021-02" db="EMBL/GenBank/DDBJ databases">
        <authorList>
            <person name="Dougan E. K."/>
            <person name="Rhodes N."/>
            <person name="Thang M."/>
            <person name="Chan C."/>
        </authorList>
    </citation>
    <scope>NUCLEOTIDE SEQUENCE</scope>
</reference>
<comment type="caution">
    <text evidence="3">The sequence shown here is derived from an EMBL/GenBank/DDBJ whole genome shotgun (WGS) entry which is preliminary data.</text>
</comment>
<dbReference type="SMART" id="SM01351">
    <property type="entry name" value="Aspzincin_M35"/>
    <property type="match status" value="1"/>
</dbReference>
<evidence type="ECO:0000313" key="3">
    <source>
        <dbReference type="EMBL" id="CAE7908106.1"/>
    </source>
</evidence>
<keyword evidence="4" id="KW-1185">Reference proteome</keyword>
<dbReference type="EMBL" id="CAJNJA010072875">
    <property type="protein sequence ID" value="CAE7908106.1"/>
    <property type="molecule type" value="Genomic_DNA"/>
</dbReference>
<feature type="signal peptide" evidence="1">
    <location>
        <begin position="1"/>
        <end position="28"/>
    </location>
</feature>
<dbReference type="Pfam" id="PF14521">
    <property type="entry name" value="Aspzincin_M35"/>
    <property type="match status" value="1"/>
</dbReference>
<protein>
    <submittedName>
        <fullName evidence="3">EprA1 protein</fullName>
    </submittedName>
</protein>
<dbReference type="OrthoDB" id="423918at2759"/>
<dbReference type="Gene3D" id="3.40.390.10">
    <property type="entry name" value="Collagenase (Catalytic Domain)"/>
    <property type="match status" value="1"/>
</dbReference>
<feature type="domain" description="Lysine-specific metallo-endopeptidase" evidence="2">
    <location>
        <begin position="303"/>
        <end position="454"/>
    </location>
</feature>
<evidence type="ECO:0000259" key="2">
    <source>
        <dbReference type="SMART" id="SM01351"/>
    </source>
</evidence>